<evidence type="ECO:0000256" key="1">
    <source>
        <dbReference type="SAM" id="Phobius"/>
    </source>
</evidence>
<name>A0ABR8CG11_9CYAN</name>
<sequence length="64" mass="7129">MSTITQLSRLTSRHNLEKDLILITSRVKEVRSKAMSVFHFGGFIFKFYAGSIAVLVLANALSTL</sequence>
<reference evidence="2 3" key="1">
    <citation type="journal article" date="2020" name="ISME J.">
        <title>Comparative genomics reveals insights into cyanobacterial evolution and habitat adaptation.</title>
        <authorList>
            <person name="Chen M.Y."/>
            <person name="Teng W.K."/>
            <person name="Zhao L."/>
            <person name="Hu C.X."/>
            <person name="Zhou Y.K."/>
            <person name="Han B.P."/>
            <person name="Song L.R."/>
            <person name="Shu W.S."/>
        </authorList>
    </citation>
    <scope>NUCLEOTIDE SEQUENCE [LARGE SCALE GENOMIC DNA]</scope>
    <source>
        <strain evidence="2 3">FACHB-1050</strain>
    </source>
</reference>
<keyword evidence="1" id="KW-0812">Transmembrane</keyword>
<keyword evidence="1" id="KW-0472">Membrane</keyword>
<proteinExistence type="predicted"/>
<evidence type="ECO:0000313" key="2">
    <source>
        <dbReference type="EMBL" id="MBD2319644.1"/>
    </source>
</evidence>
<keyword evidence="1" id="KW-1133">Transmembrane helix</keyword>
<comment type="caution">
    <text evidence="2">The sequence shown here is derived from an EMBL/GenBank/DDBJ whole genome shotgun (WGS) entry which is preliminary data.</text>
</comment>
<dbReference type="Proteomes" id="UP000618445">
    <property type="component" value="Unassembled WGS sequence"/>
</dbReference>
<evidence type="ECO:0000313" key="3">
    <source>
        <dbReference type="Proteomes" id="UP000618445"/>
    </source>
</evidence>
<keyword evidence="3" id="KW-1185">Reference proteome</keyword>
<organism evidence="2 3">
    <name type="scientific">Phormidium tenue FACHB-1050</name>
    <dbReference type="NCBI Taxonomy" id="2692857"/>
    <lineage>
        <taxon>Bacteria</taxon>
        <taxon>Bacillati</taxon>
        <taxon>Cyanobacteriota</taxon>
        <taxon>Cyanophyceae</taxon>
        <taxon>Oscillatoriophycideae</taxon>
        <taxon>Oscillatoriales</taxon>
        <taxon>Oscillatoriaceae</taxon>
        <taxon>Phormidium</taxon>
    </lineage>
</organism>
<accession>A0ABR8CG11</accession>
<protein>
    <submittedName>
        <fullName evidence="2">Uncharacterized protein</fullName>
    </submittedName>
</protein>
<feature type="transmembrane region" description="Helical" evidence="1">
    <location>
        <begin position="37"/>
        <end position="61"/>
    </location>
</feature>
<dbReference type="RefSeq" id="WP_190581866.1">
    <property type="nucleotide sequence ID" value="NZ_CAWPQU010000055.1"/>
</dbReference>
<gene>
    <name evidence="2" type="ORF">H6G05_22755</name>
</gene>
<dbReference type="EMBL" id="JACJQY010000059">
    <property type="protein sequence ID" value="MBD2319644.1"/>
    <property type="molecule type" value="Genomic_DNA"/>
</dbReference>